<dbReference type="AlphaFoldDB" id="A0A3N1Y8N9"/>
<organism evidence="2 3">
    <name type="scientific">Inmirania thermothiophila</name>
    <dbReference type="NCBI Taxonomy" id="1750597"/>
    <lineage>
        <taxon>Bacteria</taxon>
        <taxon>Pseudomonadati</taxon>
        <taxon>Pseudomonadota</taxon>
        <taxon>Gammaproteobacteria</taxon>
        <taxon>Chromatiales</taxon>
        <taxon>Ectothiorhodospiraceae</taxon>
        <taxon>Inmirania</taxon>
    </lineage>
</organism>
<evidence type="ECO:0000313" key="2">
    <source>
        <dbReference type="EMBL" id="ROR35179.1"/>
    </source>
</evidence>
<proteinExistence type="predicted"/>
<reference evidence="2 3" key="1">
    <citation type="submission" date="2018-11" db="EMBL/GenBank/DDBJ databases">
        <title>Genomic Encyclopedia of Type Strains, Phase IV (KMG-IV): sequencing the most valuable type-strain genomes for metagenomic binning, comparative biology and taxonomic classification.</title>
        <authorList>
            <person name="Goeker M."/>
        </authorList>
    </citation>
    <scope>NUCLEOTIDE SEQUENCE [LARGE SCALE GENOMIC DNA]</scope>
    <source>
        <strain evidence="2 3">DSM 100275</strain>
    </source>
</reference>
<evidence type="ECO:0000256" key="1">
    <source>
        <dbReference type="SAM" id="MobiDB-lite"/>
    </source>
</evidence>
<name>A0A3N1Y8N9_9GAMM</name>
<sequence length="567" mass="60958">MTTGEGQIPLLRVPRTEGDRPHPLVESPRRARGWIGELPLADPARAGTEVLRALGESNRRPARPGDRLRFVLLLEPVLGDLGAALLRRLREGGGRDRLLALCGALHREAAVAYKHAILDHGRAGLLGRLSRGALALAHCGAVGHLAEVLVSACRAYHPCPAGLWLELNQLLLNAEGLAIAARRPDVPATLPPTPADGYRRAALLHLASPWQLSLEELQWVWALAGALAPRCLLLDERRADERDGLFMVDLLADAPPQPLPAPTQTLGPFQRLLDTRPLVGRLRQENGSLEALAGPLPTAREELLARLVRAWSSAARRGFSRSRSDQAMEIVLGLSAVHAALAPDDAPRGPSPHGIELDVLSEDRPRDPGEYLFDPEADDVWSRVYGLPAQARTDPAPRPAPPRPAPATARAVDESAGGYCFELTAGDRGGELRIGEVCALRREPAAVEWTIGMVRWVRREDDARTRFGVQLIAPSAVAATVRERSGEGARACRALLLPPLPALAQPASLVLPARLFRSGEHVTVDAGGEPVPARLGRRLEGGRLYARFELERGRGGGEAAPGRAVGD</sequence>
<dbReference type="Proteomes" id="UP000276634">
    <property type="component" value="Unassembled WGS sequence"/>
</dbReference>
<dbReference type="RefSeq" id="WP_123400813.1">
    <property type="nucleotide sequence ID" value="NZ_RJVI01000001.1"/>
</dbReference>
<feature type="compositionally biased region" description="Basic and acidic residues" evidence="1">
    <location>
        <begin position="14"/>
        <end position="26"/>
    </location>
</feature>
<feature type="region of interest" description="Disordered" evidence="1">
    <location>
        <begin position="389"/>
        <end position="411"/>
    </location>
</feature>
<comment type="caution">
    <text evidence="2">The sequence shown here is derived from an EMBL/GenBank/DDBJ whole genome shotgun (WGS) entry which is preliminary data.</text>
</comment>
<gene>
    <name evidence="2" type="ORF">EDC57_1096</name>
</gene>
<evidence type="ECO:0008006" key="4">
    <source>
        <dbReference type="Google" id="ProtNLM"/>
    </source>
</evidence>
<protein>
    <recommendedName>
        <fullName evidence="4">Molecular chaperone</fullName>
    </recommendedName>
</protein>
<evidence type="ECO:0000313" key="3">
    <source>
        <dbReference type="Proteomes" id="UP000276634"/>
    </source>
</evidence>
<feature type="compositionally biased region" description="Pro residues" evidence="1">
    <location>
        <begin position="396"/>
        <end position="405"/>
    </location>
</feature>
<accession>A0A3N1Y8N9</accession>
<feature type="region of interest" description="Disordered" evidence="1">
    <location>
        <begin position="1"/>
        <end position="26"/>
    </location>
</feature>
<dbReference type="OrthoDB" id="5724405at2"/>
<dbReference type="EMBL" id="RJVI01000001">
    <property type="protein sequence ID" value="ROR35179.1"/>
    <property type="molecule type" value="Genomic_DNA"/>
</dbReference>
<feature type="region of interest" description="Disordered" evidence="1">
    <location>
        <begin position="343"/>
        <end position="373"/>
    </location>
</feature>
<keyword evidence="3" id="KW-1185">Reference proteome</keyword>